<dbReference type="GeneID" id="24818986"/>
<keyword evidence="3" id="KW-1185">Reference proteome</keyword>
<keyword evidence="1" id="KW-0812">Transmembrane</keyword>
<organism evidence="2 3">
    <name type="scientific">Candidatus Methanoplasma termitum</name>
    <dbReference type="NCBI Taxonomy" id="1577791"/>
    <lineage>
        <taxon>Archaea</taxon>
        <taxon>Methanobacteriati</taxon>
        <taxon>Thermoplasmatota</taxon>
        <taxon>Thermoplasmata</taxon>
        <taxon>Methanomassiliicoccales</taxon>
        <taxon>Methanomassiliicoccaceae</taxon>
        <taxon>Candidatus Methanoplasma</taxon>
    </lineage>
</organism>
<proteinExistence type="predicted"/>
<name>A0A0A7LDY6_9ARCH</name>
<dbReference type="RefSeq" id="WP_048113306.1">
    <property type="nucleotide sequence ID" value="NZ_CP010070.1"/>
</dbReference>
<gene>
    <name evidence="2" type="ORF">Mpt1_c13260</name>
</gene>
<evidence type="ECO:0000313" key="3">
    <source>
        <dbReference type="Proteomes" id="UP000030787"/>
    </source>
</evidence>
<dbReference type="AlphaFoldDB" id="A0A0A7LDY6"/>
<dbReference type="STRING" id="1577791.Mpt1_c13260"/>
<feature type="transmembrane region" description="Helical" evidence="1">
    <location>
        <begin position="70"/>
        <end position="88"/>
    </location>
</feature>
<sequence length="124" mass="13318">MKTFNATPRIIKIGSALGFIGGLLCIFCLAFFFEADESMLSRMGVYMLLAVMFFALAGGLSKGGQWTWNVLLLMTFLTISAVGCSVVFGIVDLYVAIILVVLGALIIISLVMPSSKIWANLAKA</sequence>
<dbReference type="Proteomes" id="UP000030787">
    <property type="component" value="Chromosome"/>
</dbReference>
<feature type="transmembrane region" description="Helical" evidence="1">
    <location>
        <begin position="12"/>
        <end position="33"/>
    </location>
</feature>
<dbReference type="KEGG" id="mear:Mpt1_c13260"/>
<dbReference type="EMBL" id="CP010070">
    <property type="protein sequence ID" value="AIZ57188.1"/>
    <property type="molecule type" value="Genomic_DNA"/>
</dbReference>
<feature type="transmembrane region" description="Helical" evidence="1">
    <location>
        <begin position="94"/>
        <end position="113"/>
    </location>
</feature>
<feature type="transmembrane region" description="Helical" evidence="1">
    <location>
        <begin position="39"/>
        <end position="58"/>
    </location>
</feature>
<reference evidence="2 3" key="1">
    <citation type="journal article" date="2014" name="Appl. Environ. Microbiol.">
        <title>Comparative Genome Analysis of 'Candidatus Methanoplasma termitum' Indicates a New Mode of Energy Metabolism in the Seventh Order of Methanogens.</title>
        <authorList>
            <person name="Lang K."/>
            <person name="Schuldes J."/>
            <person name="Klingl A."/>
            <person name="Poehlein A."/>
            <person name="Daniel R."/>
            <person name="Brune A."/>
        </authorList>
    </citation>
    <scope>NUCLEOTIDE SEQUENCE [LARGE SCALE GENOMIC DNA]</scope>
    <source>
        <strain evidence="3">Mpt1</strain>
    </source>
</reference>
<evidence type="ECO:0000256" key="1">
    <source>
        <dbReference type="SAM" id="Phobius"/>
    </source>
</evidence>
<evidence type="ECO:0000313" key="2">
    <source>
        <dbReference type="EMBL" id="AIZ57188.1"/>
    </source>
</evidence>
<accession>A0A0A7LDY6</accession>
<keyword evidence="1" id="KW-1133">Transmembrane helix</keyword>
<dbReference type="HOGENOM" id="CLU_1998646_0_0_2"/>
<keyword evidence="1" id="KW-0472">Membrane</keyword>
<protein>
    <submittedName>
        <fullName evidence="2">Uncharacterized protein</fullName>
    </submittedName>
</protein>